<organism evidence="2 3">
    <name type="scientific">Heligmosomoides polygyrus</name>
    <name type="common">Parasitic roundworm</name>
    <dbReference type="NCBI Taxonomy" id="6339"/>
    <lineage>
        <taxon>Eukaryota</taxon>
        <taxon>Metazoa</taxon>
        <taxon>Ecdysozoa</taxon>
        <taxon>Nematoda</taxon>
        <taxon>Chromadorea</taxon>
        <taxon>Rhabditida</taxon>
        <taxon>Rhabditina</taxon>
        <taxon>Rhabditomorpha</taxon>
        <taxon>Strongyloidea</taxon>
        <taxon>Heligmosomidae</taxon>
        <taxon>Heligmosomoides</taxon>
    </lineage>
</organism>
<protein>
    <submittedName>
        <fullName evidence="3">ZP domain-containing protein</fullName>
    </submittedName>
</protein>
<dbReference type="AlphaFoldDB" id="A0A183FR59"/>
<accession>A0A183FR59</accession>
<dbReference type="EMBL" id="UZAH01026714">
    <property type="protein sequence ID" value="VDO84498.1"/>
    <property type="molecule type" value="Genomic_DNA"/>
</dbReference>
<evidence type="ECO:0000313" key="1">
    <source>
        <dbReference type="EMBL" id="VDO84498.1"/>
    </source>
</evidence>
<reference evidence="1 2" key="1">
    <citation type="submission" date="2018-11" db="EMBL/GenBank/DDBJ databases">
        <authorList>
            <consortium name="Pathogen Informatics"/>
        </authorList>
    </citation>
    <scope>NUCLEOTIDE SEQUENCE [LARGE SCALE GENOMIC DNA]</scope>
</reference>
<proteinExistence type="predicted"/>
<evidence type="ECO:0000313" key="3">
    <source>
        <dbReference type="WBParaSite" id="HPBE_0001029201-mRNA-1"/>
    </source>
</evidence>
<accession>A0A3P8C8K8</accession>
<name>A0A183FR59_HELPZ</name>
<sequence>MVENTTKLERNNDPGSLHVFRMCYSVPFTEFSLIAEYKCRAMGCREPQVDETTTQADRRAPVCSRRQTVFELAAVHLD</sequence>
<reference evidence="3" key="2">
    <citation type="submission" date="2019-09" db="UniProtKB">
        <authorList>
            <consortium name="WormBaseParasite"/>
        </authorList>
    </citation>
    <scope>IDENTIFICATION</scope>
</reference>
<evidence type="ECO:0000313" key="2">
    <source>
        <dbReference type="Proteomes" id="UP000050761"/>
    </source>
</evidence>
<keyword evidence="2" id="KW-1185">Reference proteome</keyword>
<dbReference type="Proteomes" id="UP000050761">
    <property type="component" value="Unassembled WGS sequence"/>
</dbReference>
<dbReference type="WBParaSite" id="HPBE_0001029201-mRNA-1">
    <property type="protein sequence ID" value="HPBE_0001029201-mRNA-1"/>
    <property type="gene ID" value="HPBE_0001029201"/>
</dbReference>
<gene>
    <name evidence="1" type="ORF">HPBE_LOCUS10293</name>
</gene>